<evidence type="ECO:0000256" key="2">
    <source>
        <dbReference type="SAM" id="Phobius"/>
    </source>
</evidence>
<keyword evidence="2" id="KW-0812">Transmembrane</keyword>
<organism evidence="3 4">
    <name type="scientific">Ideonella lacteola</name>
    <dbReference type="NCBI Taxonomy" id="2984193"/>
    <lineage>
        <taxon>Bacteria</taxon>
        <taxon>Pseudomonadati</taxon>
        <taxon>Pseudomonadota</taxon>
        <taxon>Betaproteobacteria</taxon>
        <taxon>Burkholderiales</taxon>
        <taxon>Sphaerotilaceae</taxon>
        <taxon>Ideonella</taxon>
    </lineage>
</organism>
<dbReference type="EMBL" id="JBBUTG010000003">
    <property type="protein sequence ID" value="MEK8030498.1"/>
    <property type="molecule type" value="Genomic_DNA"/>
</dbReference>
<evidence type="ECO:0000313" key="3">
    <source>
        <dbReference type="EMBL" id="MEK8030498.1"/>
    </source>
</evidence>
<keyword evidence="4" id="KW-1185">Reference proteome</keyword>
<keyword evidence="2" id="KW-0472">Membrane</keyword>
<reference evidence="3 4" key="1">
    <citation type="submission" date="2024-04" db="EMBL/GenBank/DDBJ databases">
        <title>Novel species of the genus Ideonella isolated from streams.</title>
        <authorList>
            <person name="Lu H."/>
        </authorList>
    </citation>
    <scope>NUCLEOTIDE SEQUENCE [LARGE SCALE GENOMIC DNA]</scope>
    <source>
        <strain evidence="3 4">DXS29W</strain>
    </source>
</reference>
<evidence type="ECO:0008006" key="5">
    <source>
        <dbReference type="Google" id="ProtNLM"/>
    </source>
</evidence>
<proteinExistence type="predicted"/>
<name>A0ABU9BLX4_9BURK</name>
<feature type="transmembrane region" description="Helical" evidence="2">
    <location>
        <begin position="20"/>
        <end position="41"/>
    </location>
</feature>
<gene>
    <name evidence="3" type="ORF">AACH06_06635</name>
</gene>
<protein>
    <recommendedName>
        <fullName evidence="5">Glycerate kinase</fullName>
    </recommendedName>
</protein>
<keyword evidence="2" id="KW-1133">Transmembrane helix</keyword>
<dbReference type="RefSeq" id="WP_341424862.1">
    <property type="nucleotide sequence ID" value="NZ_JBBUTG010000003.1"/>
</dbReference>
<accession>A0ABU9BLX4</accession>
<comment type="caution">
    <text evidence="3">The sequence shown here is derived from an EMBL/GenBank/DDBJ whole genome shotgun (WGS) entry which is preliminary data.</text>
</comment>
<evidence type="ECO:0000256" key="1">
    <source>
        <dbReference type="SAM" id="MobiDB-lite"/>
    </source>
</evidence>
<dbReference type="Proteomes" id="UP001371218">
    <property type="component" value="Unassembled WGS sequence"/>
</dbReference>
<feature type="compositionally biased region" description="Basic and acidic residues" evidence="1">
    <location>
        <begin position="124"/>
        <end position="139"/>
    </location>
</feature>
<feature type="region of interest" description="Disordered" evidence="1">
    <location>
        <begin position="124"/>
        <end position="145"/>
    </location>
</feature>
<sequence>MNRDAVWNGVLGAAAIAVGYVQWGWRGVVLATTMVVFWMLLQFSRALRAMRAAASAPVGSVPSAVMLHSKMRRGMRLMELLRLTGSLGRQVATTPETFEWADASGAVVRAELINGRVAQWQLRRPDSPDEPEVLERSDATGDVVN</sequence>
<evidence type="ECO:0000313" key="4">
    <source>
        <dbReference type="Proteomes" id="UP001371218"/>
    </source>
</evidence>